<dbReference type="InterPro" id="IPR023353">
    <property type="entry name" value="LemA-like_dom_sf"/>
</dbReference>
<comment type="subcellular location">
    <subcellularLocation>
        <location evidence="1">Membrane</location>
        <topology evidence="1">Single-pass membrane protein</topology>
    </subcellularLocation>
</comment>
<keyword evidence="3 6" id="KW-0812">Transmembrane</keyword>
<evidence type="ECO:0000313" key="8">
    <source>
        <dbReference type="Proteomes" id="UP000070675"/>
    </source>
</evidence>
<accession>A0A133XWN1</accession>
<dbReference type="InterPro" id="IPR007156">
    <property type="entry name" value="MamQ_LemA"/>
</dbReference>
<dbReference type="SUPFAM" id="SSF140478">
    <property type="entry name" value="LemA-like"/>
    <property type="match status" value="1"/>
</dbReference>
<gene>
    <name evidence="7" type="ORF">HMPREF3192_00286</name>
</gene>
<sequence length="187" mass="20837">MPDFVPYAVVLAVVVLVIIGIVHLYNNMVALRNRCDNAWQTIDTQLQRRSDLIPNLVETVKGYASHESKTLEAVIAARQNYVSASTPEQVMDATNQITGTLRQLFALAESYPDLKANTNFQQLQTDLSDTEDKISYARQSYNDCVLNYNNAIQTFPGNLVAGIGHFTKMTGFTIESSEVRQAPKVSF</sequence>
<feature type="transmembrane region" description="Helical" evidence="6">
    <location>
        <begin position="6"/>
        <end position="25"/>
    </location>
</feature>
<keyword evidence="8" id="KW-1185">Reference proteome</keyword>
<evidence type="ECO:0000256" key="1">
    <source>
        <dbReference type="ARBA" id="ARBA00004167"/>
    </source>
</evidence>
<comment type="caution">
    <text evidence="7">The sequence shown here is derived from an EMBL/GenBank/DDBJ whole genome shotgun (WGS) entry which is preliminary data.</text>
</comment>
<dbReference type="AlphaFoldDB" id="A0A133XWN1"/>
<dbReference type="PANTHER" id="PTHR34478:SF1">
    <property type="entry name" value="PROTEIN LEMA"/>
    <property type="match status" value="1"/>
</dbReference>
<dbReference type="PANTHER" id="PTHR34478">
    <property type="entry name" value="PROTEIN LEMA"/>
    <property type="match status" value="1"/>
</dbReference>
<evidence type="ECO:0000256" key="6">
    <source>
        <dbReference type="SAM" id="Phobius"/>
    </source>
</evidence>
<dbReference type="EMBL" id="LSCR01000004">
    <property type="protein sequence ID" value="KXB35342.1"/>
    <property type="molecule type" value="Genomic_DNA"/>
</dbReference>
<comment type="similarity">
    <text evidence="2">Belongs to the LemA family.</text>
</comment>
<dbReference type="OrthoDB" id="9804152at2"/>
<keyword evidence="4 6" id="KW-1133">Transmembrane helix</keyword>
<evidence type="ECO:0000256" key="4">
    <source>
        <dbReference type="ARBA" id="ARBA00022989"/>
    </source>
</evidence>
<dbReference type="Gene3D" id="1.20.1440.20">
    <property type="entry name" value="LemA-like domain"/>
    <property type="match status" value="1"/>
</dbReference>
<evidence type="ECO:0000313" key="7">
    <source>
        <dbReference type="EMBL" id="KXB35342.1"/>
    </source>
</evidence>
<evidence type="ECO:0000256" key="2">
    <source>
        <dbReference type="ARBA" id="ARBA00008854"/>
    </source>
</evidence>
<dbReference type="Pfam" id="PF04011">
    <property type="entry name" value="LemA"/>
    <property type="match status" value="1"/>
</dbReference>
<evidence type="ECO:0000256" key="3">
    <source>
        <dbReference type="ARBA" id="ARBA00022692"/>
    </source>
</evidence>
<proteinExistence type="inferred from homology"/>
<name>A0A133XWN1_9ACTN</name>
<dbReference type="GO" id="GO:0016020">
    <property type="term" value="C:membrane"/>
    <property type="evidence" value="ECO:0007669"/>
    <property type="project" value="UniProtKB-SubCell"/>
</dbReference>
<keyword evidence="5 6" id="KW-0472">Membrane</keyword>
<dbReference type="Proteomes" id="UP000070675">
    <property type="component" value="Unassembled WGS sequence"/>
</dbReference>
<evidence type="ECO:0000256" key="5">
    <source>
        <dbReference type="ARBA" id="ARBA00023136"/>
    </source>
</evidence>
<organism evidence="7 8">
    <name type="scientific">Atopobium deltae</name>
    <dbReference type="NCBI Taxonomy" id="1393034"/>
    <lineage>
        <taxon>Bacteria</taxon>
        <taxon>Bacillati</taxon>
        <taxon>Actinomycetota</taxon>
        <taxon>Coriobacteriia</taxon>
        <taxon>Coriobacteriales</taxon>
        <taxon>Atopobiaceae</taxon>
        <taxon>Atopobium</taxon>
    </lineage>
</organism>
<protein>
    <submittedName>
        <fullName evidence="7">LemA family protein</fullName>
    </submittedName>
</protein>
<reference evidence="8" key="1">
    <citation type="submission" date="2016-01" db="EMBL/GenBank/DDBJ databases">
        <authorList>
            <person name="Mitreva M."/>
            <person name="Pepin K.H."/>
            <person name="Mihindukulasuriya K.A."/>
            <person name="Fulton R."/>
            <person name="Fronick C."/>
            <person name="O'Laughlin M."/>
            <person name="Miner T."/>
            <person name="Herter B."/>
            <person name="Rosa B.A."/>
            <person name="Cordes M."/>
            <person name="Tomlinson C."/>
            <person name="Wollam A."/>
            <person name="Palsikar V.B."/>
            <person name="Mardis E.R."/>
            <person name="Wilson R.K."/>
        </authorList>
    </citation>
    <scope>NUCLEOTIDE SEQUENCE [LARGE SCALE GENOMIC DNA]</scope>
    <source>
        <strain evidence="8">DNF00019</strain>
    </source>
</reference>
<dbReference type="PATRIC" id="fig|1393034.3.peg.281"/>
<dbReference type="RefSeq" id="WP_066304660.1">
    <property type="nucleotide sequence ID" value="NZ_KQ959485.1"/>
</dbReference>